<sequence length="491" mass="52606">MGWGQRDRGEPLVEVLLPGHTGAVSFAVGGSAMVATLDGKLFGAPLSGPHLERNDLTGFSLHEIIPEPVEVSSVPMNDFTRHCRRSEDLGIPLALGDKAAHRPAMHAHTDSHPRFVKVAAGRQHFAALTSHGVLYTWGRGGSWGGGSPLGHGDAKHRYRPTLVGQFINAREFVVDVACGTASTCVVTSSGRVFSSGAADFGVNGSGMLLSSRLFKELEFFQGVLSPSLVEAKRRLEEEQLQQLENLRKEMEEDGVKRSHLLSRPFEASPDASENADRDKTNAGSRSPSDFVSSRLKLPKVMCETYHCGLLTPEGALWLWGRNDCLQLSRAKPVMASGGESNYPILAEFFVRADVPLDSCAVGSCHSVALAKNGAVYEWGGPNAEPPHTVDLHWQYPGSIFKSPIRKVVAGGFSSSTGFSAALTEEGEAYFWGPGAVKMPLGLKATKGQTLEQLRLPLGIEESGDHHSSGKQLVADIFAGQQGCVLVTTGSL</sequence>
<dbReference type="GO" id="GO:0005737">
    <property type="term" value="C:cytoplasm"/>
    <property type="evidence" value="ECO:0007669"/>
    <property type="project" value="TreeGrafter"/>
</dbReference>
<reference evidence="3" key="1">
    <citation type="submission" date="2013-10" db="EMBL/GenBank/DDBJ databases">
        <title>Genomic analysis of the causative agents of coccidiosis in chickens.</title>
        <authorList>
            <person name="Reid A.J."/>
            <person name="Blake D."/>
            <person name="Billington K."/>
            <person name="Browne H."/>
            <person name="Dunn M."/>
            <person name="Hung S."/>
            <person name="Kawahara F."/>
            <person name="Miranda-Saavedra D."/>
            <person name="Mourier T."/>
            <person name="Nagra H."/>
            <person name="Otto T.D."/>
            <person name="Rawlings N."/>
            <person name="Sanchez A."/>
            <person name="Sanders M."/>
            <person name="Subramaniam C."/>
            <person name="Tay Y."/>
            <person name="Dear P."/>
            <person name="Doerig C."/>
            <person name="Gruber A."/>
            <person name="Parkinson J."/>
            <person name="Shirley M."/>
            <person name="Wan K.L."/>
            <person name="Berriman M."/>
            <person name="Tomley F."/>
            <person name="Pain A."/>
        </authorList>
    </citation>
    <scope>NUCLEOTIDE SEQUENCE [LARGE SCALE GENOMIC DNA]</scope>
    <source>
        <strain evidence="3">Houghton</strain>
    </source>
</reference>
<dbReference type="SUPFAM" id="SSF50985">
    <property type="entry name" value="RCC1/BLIP-II"/>
    <property type="match status" value="2"/>
</dbReference>
<dbReference type="VEuPathDB" id="ToxoDB:EBH_0015330"/>
<reference evidence="3" key="2">
    <citation type="submission" date="2013-10" db="EMBL/GenBank/DDBJ databases">
        <authorList>
            <person name="Aslett M."/>
        </authorList>
    </citation>
    <scope>NUCLEOTIDE SEQUENCE [LARGE SCALE GENOMIC DNA]</scope>
    <source>
        <strain evidence="3">Houghton</strain>
    </source>
</reference>
<dbReference type="EMBL" id="HG710671">
    <property type="protein sequence ID" value="CDJ47285.1"/>
    <property type="molecule type" value="Genomic_DNA"/>
</dbReference>
<dbReference type="OrthoDB" id="346239at2759"/>
<feature type="repeat" description="RCC1" evidence="1">
    <location>
        <begin position="132"/>
        <end position="189"/>
    </location>
</feature>
<feature type="compositionally biased region" description="Polar residues" evidence="2">
    <location>
        <begin position="281"/>
        <end position="290"/>
    </location>
</feature>
<evidence type="ECO:0000256" key="1">
    <source>
        <dbReference type="PROSITE-ProRule" id="PRU00235"/>
    </source>
</evidence>
<feature type="repeat" description="RCC1" evidence="1">
    <location>
        <begin position="314"/>
        <end position="372"/>
    </location>
</feature>
<dbReference type="Pfam" id="PF13540">
    <property type="entry name" value="RCC1_2"/>
    <property type="match status" value="1"/>
</dbReference>
<keyword evidence="4" id="KW-1185">Reference proteome</keyword>
<protein>
    <recommendedName>
        <fullName evidence="5">Regulator of chromosome condensation domain-containing protein</fullName>
    </recommendedName>
</protein>
<evidence type="ECO:0000313" key="4">
    <source>
        <dbReference type="Proteomes" id="UP000030750"/>
    </source>
</evidence>
<evidence type="ECO:0000256" key="2">
    <source>
        <dbReference type="SAM" id="MobiDB-lite"/>
    </source>
</evidence>
<dbReference type="GO" id="GO:0005085">
    <property type="term" value="F:guanyl-nucleotide exchange factor activity"/>
    <property type="evidence" value="ECO:0007669"/>
    <property type="project" value="TreeGrafter"/>
</dbReference>
<dbReference type="InterPro" id="IPR000408">
    <property type="entry name" value="Reg_chr_condens"/>
</dbReference>
<organism evidence="3 4">
    <name type="scientific">Eimeria brunetti</name>
    <dbReference type="NCBI Taxonomy" id="51314"/>
    <lineage>
        <taxon>Eukaryota</taxon>
        <taxon>Sar</taxon>
        <taxon>Alveolata</taxon>
        <taxon>Apicomplexa</taxon>
        <taxon>Conoidasida</taxon>
        <taxon>Coccidia</taxon>
        <taxon>Eucoccidiorida</taxon>
        <taxon>Eimeriorina</taxon>
        <taxon>Eimeriidae</taxon>
        <taxon>Eimeria</taxon>
    </lineage>
</organism>
<dbReference type="PANTHER" id="PTHR45982">
    <property type="entry name" value="REGULATOR OF CHROMOSOME CONDENSATION"/>
    <property type="match status" value="1"/>
</dbReference>
<dbReference type="InterPro" id="IPR009091">
    <property type="entry name" value="RCC1/BLIP-II"/>
</dbReference>
<dbReference type="AlphaFoldDB" id="U6LHL8"/>
<dbReference type="InterPro" id="IPR051553">
    <property type="entry name" value="Ran_GTPase-activating"/>
</dbReference>
<dbReference type="Gene3D" id="2.130.10.30">
    <property type="entry name" value="Regulator of chromosome condensation 1/beta-lactamase-inhibitor protein II"/>
    <property type="match status" value="2"/>
</dbReference>
<gene>
    <name evidence="3" type="ORF">EBH_0015330</name>
</gene>
<dbReference type="PROSITE" id="PS50012">
    <property type="entry name" value="RCC1_3"/>
    <property type="match status" value="2"/>
</dbReference>
<evidence type="ECO:0000313" key="3">
    <source>
        <dbReference type="EMBL" id="CDJ47285.1"/>
    </source>
</evidence>
<accession>U6LHL8</accession>
<dbReference type="Proteomes" id="UP000030750">
    <property type="component" value="Unassembled WGS sequence"/>
</dbReference>
<feature type="region of interest" description="Disordered" evidence="2">
    <location>
        <begin position="266"/>
        <end position="290"/>
    </location>
</feature>
<name>U6LHL8_9EIME</name>
<proteinExistence type="predicted"/>
<evidence type="ECO:0008006" key="5">
    <source>
        <dbReference type="Google" id="ProtNLM"/>
    </source>
</evidence>
<dbReference type="PANTHER" id="PTHR45982:SF1">
    <property type="entry name" value="REGULATOR OF CHROMOSOME CONDENSATION"/>
    <property type="match status" value="1"/>
</dbReference>